<keyword evidence="6" id="KW-0812">Transmembrane</keyword>
<keyword evidence="6" id="KW-1133">Transmembrane helix</keyword>
<dbReference type="GO" id="GO:0007399">
    <property type="term" value="P:nervous system development"/>
    <property type="evidence" value="ECO:0007669"/>
    <property type="project" value="UniProtKB-KW"/>
</dbReference>
<comment type="caution">
    <text evidence="8">The sequence shown here is derived from an EMBL/GenBank/DDBJ whole genome shotgun (WGS) entry which is preliminary data.</text>
</comment>
<dbReference type="EMBL" id="JALJAT010000005">
    <property type="protein sequence ID" value="KAK4469680.1"/>
    <property type="molecule type" value="Genomic_DNA"/>
</dbReference>
<dbReference type="InterPro" id="IPR036352">
    <property type="entry name" value="Semap_dom_sf"/>
</dbReference>
<name>A0AAE1Z9I2_SCHME</name>
<evidence type="ECO:0000256" key="3">
    <source>
        <dbReference type="ARBA" id="ARBA00023157"/>
    </source>
</evidence>
<dbReference type="Pfam" id="PF01403">
    <property type="entry name" value="Sema"/>
    <property type="match status" value="1"/>
</dbReference>
<dbReference type="Proteomes" id="UP001292079">
    <property type="component" value="Unassembled WGS sequence"/>
</dbReference>
<sequence>MITWTSKHEDYLNCINIHRFKYLIFVLIYCILQLINLNLTTESNLKWLVYSNQIVDTFSIKDLISMGQGTIFYHLHSGNYTNLLEVPHLNSIFVIGNRNSIFRLNPENLRLLASFELPSKPITSFCMANTKAPCTETPAFNLLLQTHDKQNIWYCYLYQTVYMSHNIIPNVQSARCEIPSPMNLKPESRLVQWENSVYSSLDINRPGVSLMASDGFLYSSGWFHGAMRIHRSRLPNFDGKANWNQFLATPPDEIFLKESTHFICAFETVHSVYFLIRELKSPQCEARIHNRFVKTSSSSTGVEGNAFSSSSSTSSSFLKSSSKTTASINQTPVTRLVRICKDDPGGYQYVNEGEFVTFSKVTLECKYNQNQPLTYYYHHHQTTNKHEQANDSSLLNEFSYGYSVAGKWDPLDSKLYVSYQTGMKHPTGDALCVYSLSDIEDAFNSELAPNENSDKTQTLPNTYENICQKLNSGVLTKLTVDKIRQLPRSHLLRVKPVQPIDNRPLIIRPVPGLPFKQTNQLGWYHIEVDHNDRNVILYLAGKQHIERYGLFNLSTEDSIEICPWDQLTIEDFGVENEIVTGVYMKHIKPSKEFYILTSKHVIQLPKFIQLCETIKKSSDCINTNFISCKWNNQINKCEIKSTLSLESLTVKNNFYKENAKNHYETLLNNNNNNNNNILSKFSTTNPFFCLFDKNKLKKNINNKLIAYWWKNLQGHIQHKHSITNQQNELMHSNQSPIICMMSTRSTIINQYQNLTCHCQPCIDCINDELYRMEINNCQIHPSWSLWSPWSSCSSDCGYGIRTRIRRCDSPQPIEIKFSDQNTKTLVTCKHSYNIPVDQNDYSPEVEVQVEHCPQISQVCNHKVSLSLPSDKQIYHLGEIFLKWSDWSDCSTKCGIGIKTRHLICSTIMNKWDQSDISQCTIVNSKIIDSRICENFICQQEIVHSEWTPWLKVLPNNPYILKYTAIPGRLNSKVYYEQRLRYSCGVPFESADDLQLVRKQIVERKCINIDQKCSSVSNIINSQTDEENRILSDSIETSNSIWSSWSEWSECNQNCIPIESISSIDQLDKQQTKFSSTFLYISDQYQIRTRKCLSNVCSQNNRLDDIIDLRRCPSKPACKSGWSCWSDWSNCLPMIYDHRHKKPECQWLNKGGKSTRTRTCVLTPYDQNPEKQKTICSGYEQMKKECVWFDGDQTECSKFNLTNMYLDIPIDVNTKYHKASIWSTWSTWSSCEAIQTQTSRHNHLQLTENVLDPTNPYLLAMRTRQCQLINADIGEFYALHHYRTVCSGSWNQVKTCPNLALNIAGAFGHMNKKRIKYKFTTLHIILIGLLSFVAGTIIASVGIIIYHWGYYKRHMNKNNDNSKHNSINKLKHKLHPENDINDLHSNHLNLSPPPQPILTLPIPDIVTSTINDIYHHRKAQSIVYDSVASQDGVTYLEPNRSYQQKYNNNQLNAYSRLDYIPSSYSPDELFYGREATTAVITTHIDGMLRNDGFWSYPRPGRMTTISNPLNLYEENIPNSPGQHYHDTLDHHHHHHYNSNLPPQFYSTDIGHLLHSKDNYDNRDKYQDNVLSTSFLSYKPSAIFDRQTSMQQQYSQSPVLMPHNHQKYRRESHIHNRTLSTISTQLEPWYASAAIGLHNSSSNSNRRLMSDYGTSPIDISDIHQCHHEGNGNLHEESIQFPPKMPILSERHKIYDVNSQSRLIPSISAYSHHSYGSNFLDADNRSSVWSGGDSAPFERPSNPHLREPNRYFEHPSSPLLLAPPPPPHVSPGATSLLPVTTYCTTP</sequence>
<reference evidence="8" key="1">
    <citation type="submission" date="2022-04" db="EMBL/GenBank/DDBJ databases">
        <authorList>
            <person name="Xu L."/>
            <person name="Lv Z."/>
        </authorList>
    </citation>
    <scope>NUCLEOTIDE SEQUENCE</scope>
    <source>
        <strain evidence="8">LV_2022a</strain>
    </source>
</reference>
<evidence type="ECO:0000256" key="1">
    <source>
        <dbReference type="ARBA" id="ARBA00022737"/>
    </source>
</evidence>
<feature type="transmembrane region" description="Helical" evidence="6">
    <location>
        <begin position="20"/>
        <end position="39"/>
    </location>
</feature>
<dbReference type="Gene3D" id="2.130.10.10">
    <property type="entry name" value="YVTN repeat-like/Quinoprotein amine dehydrogenase"/>
    <property type="match status" value="1"/>
</dbReference>
<evidence type="ECO:0000313" key="9">
    <source>
        <dbReference type="Proteomes" id="UP001292079"/>
    </source>
</evidence>
<dbReference type="InterPro" id="IPR036383">
    <property type="entry name" value="TSP1_rpt_sf"/>
</dbReference>
<gene>
    <name evidence="8" type="ORF">MN116_007208</name>
</gene>
<dbReference type="PROSITE" id="PS50092">
    <property type="entry name" value="TSP1"/>
    <property type="match status" value="1"/>
</dbReference>
<keyword evidence="2" id="KW-0524">Neurogenesis</keyword>
<feature type="compositionally biased region" description="Basic and acidic residues" evidence="5">
    <location>
        <begin position="1741"/>
        <end position="1750"/>
    </location>
</feature>
<dbReference type="Pfam" id="PF00090">
    <property type="entry name" value="TSP_1"/>
    <property type="match status" value="1"/>
</dbReference>
<keyword evidence="6" id="KW-0472">Membrane</keyword>
<evidence type="ECO:0000256" key="5">
    <source>
        <dbReference type="SAM" id="MobiDB-lite"/>
    </source>
</evidence>
<dbReference type="PANTHER" id="PTHR22906">
    <property type="entry name" value="PROPERDIN"/>
    <property type="match status" value="1"/>
</dbReference>
<dbReference type="InterPro" id="IPR015943">
    <property type="entry name" value="WD40/YVTN_repeat-like_dom_sf"/>
</dbReference>
<feature type="domain" description="Sema" evidence="7">
    <location>
        <begin position="55"/>
        <end position="606"/>
    </location>
</feature>
<protein>
    <recommendedName>
        <fullName evidence="7">Sema domain-containing protein</fullName>
    </recommendedName>
</protein>
<comment type="caution">
    <text evidence="4">Lacks conserved residue(s) required for the propagation of feature annotation.</text>
</comment>
<dbReference type="PROSITE" id="PS51004">
    <property type="entry name" value="SEMA"/>
    <property type="match status" value="1"/>
</dbReference>
<keyword evidence="3" id="KW-1015">Disulfide bond</keyword>
<proteinExistence type="predicted"/>
<dbReference type="Gene3D" id="2.20.100.10">
    <property type="entry name" value="Thrombospondin type-1 (TSP1) repeat"/>
    <property type="match status" value="3"/>
</dbReference>
<feature type="region of interest" description="Disordered" evidence="5">
    <location>
        <begin position="1727"/>
        <end position="1774"/>
    </location>
</feature>
<evidence type="ECO:0000256" key="2">
    <source>
        <dbReference type="ARBA" id="ARBA00022902"/>
    </source>
</evidence>
<dbReference type="Pfam" id="PF19030">
    <property type="entry name" value="TSP1_ADAMTS"/>
    <property type="match status" value="1"/>
</dbReference>
<dbReference type="InterPro" id="IPR052065">
    <property type="entry name" value="Compl_asym_regulator"/>
</dbReference>
<dbReference type="InterPro" id="IPR000884">
    <property type="entry name" value="TSP1_rpt"/>
</dbReference>
<dbReference type="SUPFAM" id="SSF82895">
    <property type="entry name" value="TSP-1 type 1 repeat"/>
    <property type="match status" value="2"/>
</dbReference>
<accession>A0AAE1Z9I2</accession>
<keyword evidence="9" id="KW-1185">Reference proteome</keyword>
<reference evidence="8" key="2">
    <citation type="journal article" date="2023" name="Infect Dis Poverty">
        <title>Chromosome-scale genome of the human blood fluke Schistosoma mekongi and its implications for public health.</title>
        <authorList>
            <person name="Zhou M."/>
            <person name="Xu L."/>
            <person name="Xu D."/>
            <person name="Chen W."/>
            <person name="Khan J."/>
            <person name="Hu Y."/>
            <person name="Huang H."/>
            <person name="Wei H."/>
            <person name="Zhang Y."/>
            <person name="Chusongsang P."/>
            <person name="Tanasarnprasert K."/>
            <person name="Hu X."/>
            <person name="Limpanont Y."/>
            <person name="Lv Z."/>
        </authorList>
    </citation>
    <scope>NUCLEOTIDE SEQUENCE</scope>
    <source>
        <strain evidence="8">LV_2022a</strain>
    </source>
</reference>
<evidence type="ECO:0000256" key="4">
    <source>
        <dbReference type="PROSITE-ProRule" id="PRU00352"/>
    </source>
</evidence>
<feature type="region of interest" description="Disordered" evidence="5">
    <location>
        <begin position="297"/>
        <end position="319"/>
    </location>
</feature>
<dbReference type="SUPFAM" id="SSF101912">
    <property type="entry name" value="Sema domain"/>
    <property type="match status" value="1"/>
</dbReference>
<organism evidence="8 9">
    <name type="scientific">Schistosoma mekongi</name>
    <name type="common">Parasitic worm</name>
    <dbReference type="NCBI Taxonomy" id="38744"/>
    <lineage>
        <taxon>Eukaryota</taxon>
        <taxon>Metazoa</taxon>
        <taxon>Spiralia</taxon>
        <taxon>Lophotrochozoa</taxon>
        <taxon>Platyhelminthes</taxon>
        <taxon>Trematoda</taxon>
        <taxon>Digenea</taxon>
        <taxon>Strigeidida</taxon>
        <taxon>Schistosomatoidea</taxon>
        <taxon>Schistosomatidae</taxon>
        <taxon>Schistosoma</taxon>
    </lineage>
</organism>
<evidence type="ECO:0000313" key="8">
    <source>
        <dbReference type="EMBL" id="KAK4469680.1"/>
    </source>
</evidence>
<feature type="compositionally biased region" description="Low complexity" evidence="5">
    <location>
        <begin position="306"/>
        <end position="319"/>
    </location>
</feature>
<dbReference type="PANTHER" id="PTHR22906:SF21">
    <property type="entry name" value="SEMA DOMAIN-CONTAINING PROTEIN"/>
    <property type="match status" value="1"/>
</dbReference>
<dbReference type="SMART" id="SM00630">
    <property type="entry name" value="Sema"/>
    <property type="match status" value="1"/>
</dbReference>
<dbReference type="InterPro" id="IPR001627">
    <property type="entry name" value="Semap_dom"/>
</dbReference>
<dbReference type="SMART" id="SM00209">
    <property type="entry name" value="TSP1"/>
    <property type="match status" value="4"/>
</dbReference>
<evidence type="ECO:0000259" key="7">
    <source>
        <dbReference type="PROSITE" id="PS51004"/>
    </source>
</evidence>
<evidence type="ECO:0000256" key="6">
    <source>
        <dbReference type="SAM" id="Phobius"/>
    </source>
</evidence>
<feature type="transmembrane region" description="Helical" evidence="6">
    <location>
        <begin position="1321"/>
        <end position="1347"/>
    </location>
</feature>
<keyword evidence="1" id="KW-0677">Repeat</keyword>